<feature type="domain" description="LysM" evidence="3">
    <location>
        <begin position="365"/>
        <end position="410"/>
    </location>
</feature>
<dbReference type="PANTHER" id="PTHR34997:SF1">
    <property type="entry name" value="PEPTIDOGLYCAN-BINDING LYSIN DOMAIN"/>
    <property type="match status" value="1"/>
</dbReference>
<gene>
    <name evidence="4" type="ORF">BO87DRAFT_435923</name>
</gene>
<feature type="domain" description="LysM" evidence="3">
    <location>
        <begin position="436"/>
        <end position="482"/>
    </location>
</feature>
<dbReference type="PANTHER" id="PTHR34997">
    <property type="entry name" value="AM15"/>
    <property type="match status" value="1"/>
</dbReference>
<dbReference type="InterPro" id="IPR018392">
    <property type="entry name" value="LysM"/>
</dbReference>
<reference evidence="4" key="1">
    <citation type="submission" date="2016-12" db="EMBL/GenBank/DDBJ databases">
        <title>The genomes of Aspergillus section Nigri reveals drivers in fungal speciation.</title>
        <authorList>
            <consortium name="DOE Joint Genome Institute"/>
            <person name="Vesth T.C."/>
            <person name="Nybo J."/>
            <person name="Theobald S."/>
            <person name="Brandl J."/>
            <person name="Frisvad J.C."/>
            <person name="Nielsen K.F."/>
            <person name="Lyhne E.K."/>
            <person name="Kogle M.E."/>
            <person name="Kuo A."/>
            <person name="Riley R."/>
            <person name="Clum A."/>
            <person name="Nolan M."/>
            <person name="Lipzen A."/>
            <person name="Salamov A."/>
            <person name="Henrissat B."/>
            <person name="Wiebenga A."/>
            <person name="De Vries R.P."/>
            <person name="Grigoriev I.V."/>
            <person name="Mortensen U.H."/>
            <person name="Andersen M.R."/>
            <person name="Baker S.E."/>
        </authorList>
    </citation>
    <scope>NUCLEOTIDE SEQUENCE [LARGE SCALE GENOMIC DNA]</scope>
    <source>
        <strain evidence="4">CBS 115656</strain>
    </source>
</reference>
<dbReference type="CDD" id="cd00118">
    <property type="entry name" value="LysM"/>
    <property type="match status" value="2"/>
</dbReference>
<dbReference type="GO" id="GO:0008061">
    <property type="term" value="F:chitin binding"/>
    <property type="evidence" value="ECO:0007669"/>
    <property type="project" value="UniProtKB-KW"/>
</dbReference>
<dbReference type="EMBL" id="KZ821460">
    <property type="protein sequence ID" value="PYH34135.1"/>
    <property type="molecule type" value="Genomic_DNA"/>
</dbReference>
<feature type="domain" description="LysM" evidence="3">
    <location>
        <begin position="73"/>
        <end position="119"/>
    </location>
</feature>
<dbReference type="Pfam" id="PF01476">
    <property type="entry name" value="LysM"/>
    <property type="match status" value="4"/>
</dbReference>
<keyword evidence="2" id="KW-0843">Virulence</keyword>
<dbReference type="InterPro" id="IPR052210">
    <property type="entry name" value="LysM1-like"/>
</dbReference>
<dbReference type="RefSeq" id="XP_025479613.1">
    <property type="nucleotide sequence ID" value="XM_025627792.1"/>
</dbReference>
<proteinExistence type="predicted"/>
<dbReference type="PROSITE" id="PS51782">
    <property type="entry name" value="LYSM"/>
    <property type="match status" value="3"/>
</dbReference>
<protein>
    <recommendedName>
        <fullName evidence="3">LysM domain-containing protein</fullName>
    </recommendedName>
</protein>
<evidence type="ECO:0000259" key="3">
    <source>
        <dbReference type="PROSITE" id="PS51782"/>
    </source>
</evidence>
<dbReference type="OrthoDB" id="5985073at2759"/>
<dbReference type="AlphaFoldDB" id="A0A318YI67"/>
<dbReference type="GeneID" id="37130248"/>
<organism evidence="4 5">
    <name type="scientific">Aspergillus neoniger (strain CBS 115656)</name>
    <dbReference type="NCBI Taxonomy" id="1448310"/>
    <lineage>
        <taxon>Eukaryota</taxon>
        <taxon>Fungi</taxon>
        <taxon>Dikarya</taxon>
        <taxon>Ascomycota</taxon>
        <taxon>Pezizomycotina</taxon>
        <taxon>Eurotiomycetes</taxon>
        <taxon>Eurotiomycetidae</taxon>
        <taxon>Eurotiales</taxon>
        <taxon>Aspergillaceae</taxon>
        <taxon>Aspergillus</taxon>
        <taxon>Aspergillus subgen. Circumdati</taxon>
    </lineage>
</organism>
<evidence type="ECO:0000313" key="5">
    <source>
        <dbReference type="Proteomes" id="UP000247647"/>
    </source>
</evidence>
<dbReference type="Gene3D" id="3.10.350.10">
    <property type="entry name" value="LysM domain"/>
    <property type="match status" value="5"/>
</dbReference>
<dbReference type="SUPFAM" id="SSF54106">
    <property type="entry name" value="LysM domain"/>
    <property type="match status" value="2"/>
</dbReference>
<evidence type="ECO:0000256" key="2">
    <source>
        <dbReference type="ARBA" id="ARBA00023026"/>
    </source>
</evidence>
<accession>A0A318YI67</accession>
<name>A0A318YI67_ASPNB</name>
<dbReference type="Proteomes" id="UP000247647">
    <property type="component" value="Unassembled WGS sequence"/>
</dbReference>
<sequence length="498" mass="54150">MSTDSLLYMKDLDLYCHNWADTVVNSTICMPPTCDTYVWQMQETCDNVVSRLANVTVPQFLARNPNFNALCRNAYTVVEGDTCSAVSVVNSISLTDFYFLSPEIDANCTNLELGQAYCITAVGNIKTYSGYPITTPWITVPTASFSAVDTSIPIITSDPGFIYTPRYLPAAPGTISNCQSYVNYDNTTSNLNSCIFIAYAYDVTTHNLLSWNPSLDTNLTTCALQPGYSYCALLNSTYSVINGDYTDNERDSLCLPISATESITVVNCNCFTQIYGYLVGDYQCEDIESDFNITATELKTWNPWLSGNCDTALYANITGNDLRAVCVGVGSSSSITTTATTATTTTKTAESAAPTQTGVITGCQEFFIVKYGDDCSTMEAEFGVTLEELYEWNPIGPTCTNLWLGYAYCVNGPVPTTIAPVSISPTKTGSVSNCNKYHTVLDHDSCAAIESEYDITFAQLYDWNPEIGSDCRTLVIGDAVCVGISSESLFSGCHPTET</sequence>
<dbReference type="InterPro" id="IPR036779">
    <property type="entry name" value="LysM_dom_sf"/>
</dbReference>
<evidence type="ECO:0000313" key="4">
    <source>
        <dbReference type="EMBL" id="PYH34135.1"/>
    </source>
</evidence>
<dbReference type="SMART" id="SM00257">
    <property type="entry name" value="LysM"/>
    <property type="match status" value="3"/>
</dbReference>
<keyword evidence="1" id="KW-0147">Chitin-binding</keyword>
<keyword evidence="5" id="KW-1185">Reference proteome</keyword>
<evidence type="ECO:0000256" key="1">
    <source>
        <dbReference type="ARBA" id="ARBA00022669"/>
    </source>
</evidence>